<keyword evidence="1" id="KW-0812">Transmembrane</keyword>
<sequence>MTKKYLGIILIVISFVLYGAIFLVPFTPFSTGGKATLVAGLAIAGEITFWVGGFFVGRELVKKYRSKLNPLNWGKKEKQQEKS</sequence>
<dbReference type="InterPro" id="IPR047961">
    <property type="entry name" value="Transp_suffix-like"/>
</dbReference>
<proteinExistence type="predicted"/>
<feature type="transmembrane region" description="Helical" evidence="1">
    <location>
        <begin position="5"/>
        <end position="24"/>
    </location>
</feature>
<dbReference type="AlphaFoldDB" id="A0A1Y0IJQ4"/>
<evidence type="ECO:0000313" key="2">
    <source>
        <dbReference type="EMBL" id="ARU60742.1"/>
    </source>
</evidence>
<keyword evidence="3" id="KW-1185">Reference proteome</keyword>
<dbReference type="KEGG" id="tum:CBW65_06300"/>
<keyword evidence="1" id="KW-1133">Transmembrane helix</keyword>
<evidence type="ECO:0000313" key="3">
    <source>
        <dbReference type="Proteomes" id="UP000195437"/>
    </source>
</evidence>
<organism evidence="2 3">
    <name type="scientific">Tumebacillus avium</name>
    <dbReference type="NCBI Taxonomy" id="1903704"/>
    <lineage>
        <taxon>Bacteria</taxon>
        <taxon>Bacillati</taxon>
        <taxon>Bacillota</taxon>
        <taxon>Bacilli</taxon>
        <taxon>Bacillales</taxon>
        <taxon>Alicyclobacillaceae</taxon>
        <taxon>Tumebacillus</taxon>
    </lineage>
</organism>
<evidence type="ECO:0000256" key="1">
    <source>
        <dbReference type="SAM" id="Phobius"/>
    </source>
</evidence>
<accession>A0A1Y0IJQ4</accession>
<dbReference type="NCBIfam" id="NF033684">
    <property type="entry name" value="suffix_2_RND"/>
    <property type="match status" value="1"/>
</dbReference>
<dbReference type="EMBL" id="CP021434">
    <property type="protein sequence ID" value="ARU60742.1"/>
    <property type="molecule type" value="Genomic_DNA"/>
</dbReference>
<keyword evidence="1" id="KW-0472">Membrane</keyword>
<name>A0A1Y0IJQ4_9BACL</name>
<evidence type="ECO:0008006" key="4">
    <source>
        <dbReference type="Google" id="ProtNLM"/>
    </source>
</evidence>
<dbReference type="OrthoDB" id="1122717at2"/>
<dbReference type="Proteomes" id="UP000195437">
    <property type="component" value="Chromosome"/>
</dbReference>
<reference evidence="3" key="1">
    <citation type="submission" date="2017-05" db="EMBL/GenBank/DDBJ databases">
        <authorList>
            <person name="Sung H."/>
        </authorList>
    </citation>
    <scope>NUCLEOTIDE SEQUENCE [LARGE SCALE GENOMIC DNA]</scope>
    <source>
        <strain evidence="3">AR23208</strain>
    </source>
</reference>
<feature type="transmembrane region" description="Helical" evidence="1">
    <location>
        <begin position="36"/>
        <end position="57"/>
    </location>
</feature>
<dbReference type="RefSeq" id="WP_087456133.1">
    <property type="nucleotide sequence ID" value="NZ_CP021434.1"/>
</dbReference>
<protein>
    <recommendedName>
        <fullName evidence="4">Transporter suffix domain-containing protein</fullName>
    </recommendedName>
</protein>
<gene>
    <name evidence="2" type="ORF">CBW65_06300</name>
</gene>